<dbReference type="InterPro" id="IPR007630">
    <property type="entry name" value="RNA_pol_sigma70_r4"/>
</dbReference>
<dbReference type="Pfam" id="PF04542">
    <property type="entry name" value="Sigma70_r2"/>
    <property type="match status" value="1"/>
</dbReference>
<dbReference type="PROSITE" id="PS00715">
    <property type="entry name" value="SIGMA70_1"/>
    <property type="match status" value="1"/>
</dbReference>
<gene>
    <name evidence="9" type="ORF">EC580_05625</name>
</gene>
<dbReference type="InterPro" id="IPR013325">
    <property type="entry name" value="RNA_pol_sigma_r2"/>
</dbReference>
<dbReference type="GO" id="GO:0003677">
    <property type="term" value="F:DNA binding"/>
    <property type="evidence" value="ECO:0007669"/>
    <property type="project" value="UniProtKB-KW"/>
</dbReference>
<evidence type="ECO:0000256" key="6">
    <source>
        <dbReference type="SAM" id="MobiDB-lite"/>
    </source>
</evidence>
<dbReference type="SUPFAM" id="SSF88946">
    <property type="entry name" value="Sigma2 domain of RNA polymerase sigma factors"/>
    <property type="match status" value="1"/>
</dbReference>
<dbReference type="AlphaFoldDB" id="A0A3M8R740"/>
<dbReference type="Pfam" id="PF00140">
    <property type="entry name" value="Sigma70_r1_2"/>
    <property type="match status" value="1"/>
</dbReference>
<dbReference type="NCBIfam" id="TIGR02937">
    <property type="entry name" value="sigma70-ECF"/>
    <property type="match status" value="1"/>
</dbReference>
<comment type="similarity">
    <text evidence="5">Belongs to the sigma-70 factor family.</text>
</comment>
<comment type="caution">
    <text evidence="9">The sequence shown here is derived from an EMBL/GenBank/DDBJ whole genome shotgun (WGS) entry which is preliminary data.</text>
</comment>
<dbReference type="InterPro" id="IPR007624">
    <property type="entry name" value="RNA_pol_sigma70_r3"/>
</dbReference>
<dbReference type="InterPro" id="IPR009042">
    <property type="entry name" value="RNA_pol_sigma70_r1_2"/>
</dbReference>
<dbReference type="InterPro" id="IPR000943">
    <property type="entry name" value="RNA_pol_sigma70"/>
</dbReference>
<feature type="domain" description="RNA polymerase sigma-70" evidence="8">
    <location>
        <begin position="274"/>
        <end position="300"/>
    </location>
</feature>
<dbReference type="PANTHER" id="PTHR30603">
    <property type="entry name" value="RNA POLYMERASE SIGMA FACTOR RPO"/>
    <property type="match status" value="1"/>
</dbReference>
<dbReference type="Pfam" id="PF04545">
    <property type="entry name" value="Sigma70_r4"/>
    <property type="match status" value="1"/>
</dbReference>
<organism evidence="9">
    <name type="scientific">Acidithiobacillus sulfuriphilus</name>
    <dbReference type="NCBI Taxonomy" id="1867749"/>
    <lineage>
        <taxon>Bacteria</taxon>
        <taxon>Pseudomonadati</taxon>
        <taxon>Pseudomonadota</taxon>
        <taxon>Acidithiobacillia</taxon>
        <taxon>Acidithiobacillales</taxon>
        <taxon>Acidithiobacillaceae</taxon>
        <taxon>Acidithiobacillus</taxon>
    </lineage>
</organism>
<dbReference type="InterPro" id="IPR050239">
    <property type="entry name" value="Sigma-70_RNA_pol_init_factors"/>
</dbReference>
<feature type="domain" description="RNA polymerase sigma-70" evidence="7">
    <location>
        <begin position="105"/>
        <end position="118"/>
    </location>
</feature>
<keyword evidence="2 5" id="KW-0731">Sigma factor</keyword>
<accession>A0A3M8R740</accession>
<sequence>MQGLERQTVEEGGEQHWESALPSLDRDPESDGATTAGRRFAEDTVSAYLRKIAHKSLLSAAEETALGHRVQAGDPAARAIMIESNLRLVVMIARRYLRRSLPLPDLIEEGNIGLIRAVDKFDPRRGFRFSTHATWWIRENIERALMNQGHMVRLPIHVIAERSACLRAARTLGHDLHRQPSMEEIAQALDKPVAAVQRSMALGESVISFDVPMDQGGGRTLADVLPDPDNQGPEWALVHKDLNQQMRVWLARLPGKHRYILMRRFGLDGGEEINLREIGKIMGLTHERVRQIQVEALQALRQTMEAEGLSTEVLFTN</sequence>
<feature type="region of interest" description="Disordered" evidence="6">
    <location>
        <begin position="1"/>
        <end position="37"/>
    </location>
</feature>
<keyword evidence="4 5" id="KW-0804">Transcription</keyword>
<keyword evidence="1 5" id="KW-0805">Transcription regulation</keyword>
<proteinExistence type="inferred from homology"/>
<name>A0A3M8R740_9PROT</name>
<dbReference type="PRINTS" id="PR00046">
    <property type="entry name" value="SIGMA70FCT"/>
</dbReference>
<evidence type="ECO:0000259" key="8">
    <source>
        <dbReference type="PROSITE" id="PS00716"/>
    </source>
</evidence>
<dbReference type="InterPro" id="IPR007627">
    <property type="entry name" value="RNA_pol_sigma70_r2"/>
</dbReference>
<evidence type="ECO:0000256" key="1">
    <source>
        <dbReference type="ARBA" id="ARBA00023015"/>
    </source>
</evidence>
<dbReference type="Pfam" id="PF04539">
    <property type="entry name" value="Sigma70_r3"/>
    <property type="match status" value="1"/>
</dbReference>
<reference evidence="9" key="1">
    <citation type="submission" date="2018-10" db="EMBL/GenBank/DDBJ databases">
        <title>Acidithiobacillus sulfuriphilus sp. nov.: an extremely acidophilic sulfur-oxidizing chemolithotroph isolated from a neutral pH environment.</title>
        <authorList>
            <person name="Falagan C."/>
            <person name="Moya-Beltran A."/>
            <person name="Quatrini R."/>
            <person name="Johnson D.B."/>
        </authorList>
    </citation>
    <scope>NUCLEOTIDE SEQUENCE [LARGE SCALE GENOMIC DNA]</scope>
    <source>
        <strain evidence="9">CJ-2</strain>
    </source>
</reference>
<dbReference type="Gene3D" id="1.10.601.10">
    <property type="entry name" value="RNA Polymerase Primary Sigma Factor"/>
    <property type="match status" value="1"/>
</dbReference>
<dbReference type="Gene3D" id="1.10.10.10">
    <property type="entry name" value="Winged helix-like DNA-binding domain superfamily/Winged helix DNA-binding domain"/>
    <property type="match status" value="2"/>
</dbReference>
<evidence type="ECO:0000256" key="4">
    <source>
        <dbReference type="ARBA" id="ARBA00023163"/>
    </source>
</evidence>
<dbReference type="PANTHER" id="PTHR30603:SF67">
    <property type="entry name" value="RNA POLYMERASE SIGMA FACTOR RPOS"/>
    <property type="match status" value="1"/>
</dbReference>
<dbReference type="InterPro" id="IPR014284">
    <property type="entry name" value="RNA_pol_sigma-70_dom"/>
</dbReference>
<dbReference type="CDD" id="cd06171">
    <property type="entry name" value="Sigma70_r4"/>
    <property type="match status" value="1"/>
</dbReference>
<evidence type="ECO:0000259" key="7">
    <source>
        <dbReference type="PROSITE" id="PS00715"/>
    </source>
</evidence>
<evidence type="ECO:0000313" key="9">
    <source>
        <dbReference type="EMBL" id="RNF64387.1"/>
    </source>
</evidence>
<dbReference type="GO" id="GO:0006352">
    <property type="term" value="P:DNA-templated transcription initiation"/>
    <property type="evidence" value="ECO:0007669"/>
    <property type="project" value="InterPro"/>
</dbReference>
<keyword evidence="3 5" id="KW-0238">DNA-binding</keyword>
<feature type="compositionally biased region" description="Basic and acidic residues" evidence="6">
    <location>
        <begin position="7"/>
        <end position="17"/>
    </location>
</feature>
<dbReference type="InterPro" id="IPR013324">
    <property type="entry name" value="RNA_pol_sigma_r3/r4-like"/>
</dbReference>
<dbReference type="SUPFAM" id="SSF88659">
    <property type="entry name" value="Sigma3 and sigma4 domains of RNA polymerase sigma factors"/>
    <property type="match status" value="2"/>
</dbReference>
<dbReference type="PROSITE" id="PS00716">
    <property type="entry name" value="SIGMA70_2"/>
    <property type="match status" value="1"/>
</dbReference>
<evidence type="ECO:0000256" key="3">
    <source>
        <dbReference type="ARBA" id="ARBA00023125"/>
    </source>
</evidence>
<protein>
    <recommendedName>
        <fullName evidence="5">RNA polymerase sigma factor</fullName>
    </recommendedName>
</protein>
<dbReference type="InterPro" id="IPR036388">
    <property type="entry name" value="WH-like_DNA-bd_sf"/>
</dbReference>
<dbReference type="OrthoDB" id="9809557at2"/>
<dbReference type="GO" id="GO:0016987">
    <property type="term" value="F:sigma factor activity"/>
    <property type="evidence" value="ECO:0007669"/>
    <property type="project" value="UniProtKB-KW"/>
</dbReference>
<dbReference type="RefSeq" id="WP_123103020.1">
    <property type="nucleotide sequence ID" value="NZ_CP127527.1"/>
</dbReference>
<evidence type="ECO:0000256" key="2">
    <source>
        <dbReference type="ARBA" id="ARBA00023082"/>
    </source>
</evidence>
<comment type="function">
    <text evidence="5">Sigma factors are initiation factors that promote the attachment of RNA polymerase to specific initiation sites and are then released.</text>
</comment>
<evidence type="ECO:0000256" key="5">
    <source>
        <dbReference type="RuleBase" id="RU362124"/>
    </source>
</evidence>
<dbReference type="EMBL" id="RIZI01000149">
    <property type="protein sequence ID" value="RNF64387.1"/>
    <property type="molecule type" value="Genomic_DNA"/>
</dbReference>